<sequence>CCAVVHHGGAGTLFSGIQAGCPTLVCPCYGDNYFWGELIQKLGAGPAPLSIFDWTVDSLAQVSVGMTCDGWVKE</sequence>
<evidence type="ECO:0000313" key="2">
    <source>
        <dbReference type="EMBL" id="GFH10331.1"/>
    </source>
</evidence>
<dbReference type="Proteomes" id="UP000485058">
    <property type="component" value="Unassembled WGS sequence"/>
</dbReference>
<dbReference type="InterPro" id="IPR050426">
    <property type="entry name" value="Glycosyltransferase_28"/>
</dbReference>
<reference evidence="2 3" key="1">
    <citation type="submission" date="2020-02" db="EMBL/GenBank/DDBJ databases">
        <title>Draft genome sequence of Haematococcus lacustris strain NIES-144.</title>
        <authorList>
            <person name="Morimoto D."/>
            <person name="Nakagawa S."/>
            <person name="Yoshida T."/>
            <person name="Sawayama S."/>
        </authorList>
    </citation>
    <scope>NUCLEOTIDE SEQUENCE [LARGE SCALE GENOMIC DNA]</scope>
    <source>
        <strain evidence="2 3">NIES-144</strain>
    </source>
</reference>
<accession>A0A699YLF0</accession>
<feature type="non-terminal residue" evidence="2">
    <location>
        <position position="1"/>
    </location>
</feature>
<organism evidence="2 3">
    <name type="scientific">Haematococcus lacustris</name>
    <name type="common">Green alga</name>
    <name type="synonym">Haematococcus pluvialis</name>
    <dbReference type="NCBI Taxonomy" id="44745"/>
    <lineage>
        <taxon>Eukaryota</taxon>
        <taxon>Viridiplantae</taxon>
        <taxon>Chlorophyta</taxon>
        <taxon>core chlorophytes</taxon>
        <taxon>Chlorophyceae</taxon>
        <taxon>CS clade</taxon>
        <taxon>Chlamydomonadales</taxon>
        <taxon>Haematococcaceae</taxon>
        <taxon>Haematococcus</taxon>
    </lineage>
</organism>
<dbReference type="PANTHER" id="PTHR48050">
    <property type="entry name" value="STEROL 3-BETA-GLUCOSYLTRANSFERASE"/>
    <property type="match status" value="1"/>
</dbReference>
<dbReference type="Pfam" id="PF06722">
    <property type="entry name" value="EryCIII-like_C"/>
    <property type="match status" value="1"/>
</dbReference>
<proteinExistence type="predicted"/>
<dbReference type="InterPro" id="IPR010610">
    <property type="entry name" value="EryCIII-like_C"/>
</dbReference>
<dbReference type="EMBL" id="BLLF01000307">
    <property type="protein sequence ID" value="GFH10331.1"/>
    <property type="molecule type" value="Genomic_DNA"/>
</dbReference>
<keyword evidence="3" id="KW-1185">Reference proteome</keyword>
<evidence type="ECO:0000259" key="1">
    <source>
        <dbReference type="Pfam" id="PF06722"/>
    </source>
</evidence>
<comment type="caution">
    <text evidence="2">The sequence shown here is derived from an EMBL/GenBank/DDBJ whole genome shotgun (WGS) entry which is preliminary data.</text>
</comment>
<name>A0A699YLF0_HAELA</name>
<dbReference type="AlphaFoldDB" id="A0A699YLF0"/>
<dbReference type="PANTHER" id="PTHR48050:SF13">
    <property type="entry name" value="STEROL 3-BETA-GLUCOSYLTRANSFERASE UGT80A2"/>
    <property type="match status" value="1"/>
</dbReference>
<protein>
    <submittedName>
        <fullName evidence="2">Glyco_transf_28 domain-containing protein</fullName>
    </submittedName>
</protein>
<dbReference type="GO" id="GO:0016757">
    <property type="term" value="F:glycosyltransferase activity"/>
    <property type="evidence" value="ECO:0007669"/>
    <property type="project" value="UniProtKB-ARBA"/>
</dbReference>
<feature type="domain" description="Erythromycin biosynthesis protein CIII-like C-terminal" evidence="1">
    <location>
        <begin position="1"/>
        <end position="48"/>
    </location>
</feature>
<evidence type="ECO:0000313" key="3">
    <source>
        <dbReference type="Proteomes" id="UP000485058"/>
    </source>
</evidence>
<dbReference type="SUPFAM" id="SSF53756">
    <property type="entry name" value="UDP-Glycosyltransferase/glycogen phosphorylase"/>
    <property type="match status" value="1"/>
</dbReference>
<gene>
    <name evidence="2" type="ORF">HaLaN_05625</name>
</gene>
<dbReference type="Gene3D" id="3.40.50.2000">
    <property type="entry name" value="Glycogen Phosphorylase B"/>
    <property type="match status" value="1"/>
</dbReference>